<dbReference type="PANTHER" id="PTHR48484:SF2">
    <property type="entry name" value="PRO-INTERLEUKIN-16"/>
    <property type="match status" value="1"/>
</dbReference>
<feature type="compositionally biased region" description="Basic and acidic residues" evidence="1">
    <location>
        <begin position="209"/>
        <end position="219"/>
    </location>
</feature>
<dbReference type="AlphaFoldDB" id="A0A9P0KY96"/>
<dbReference type="PANTHER" id="PTHR48484">
    <property type="entry name" value="PRO-INTERLEUKIN-16"/>
    <property type="match status" value="1"/>
</dbReference>
<feature type="region of interest" description="Disordered" evidence="1">
    <location>
        <begin position="183"/>
        <end position="223"/>
    </location>
</feature>
<feature type="region of interest" description="Disordered" evidence="1">
    <location>
        <begin position="1"/>
        <end position="41"/>
    </location>
</feature>
<feature type="compositionally biased region" description="Polar residues" evidence="1">
    <location>
        <begin position="481"/>
        <end position="495"/>
    </location>
</feature>
<dbReference type="SUPFAM" id="SSF50156">
    <property type="entry name" value="PDZ domain-like"/>
    <property type="match status" value="1"/>
</dbReference>
<evidence type="ECO:0000313" key="3">
    <source>
        <dbReference type="EMBL" id="CAH1985447.1"/>
    </source>
</evidence>
<evidence type="ECO:0000259" key="2">
    <source>
        <dbReference type="PROSITE" id="PS50106"/>
    </source>
</evidence>
<dbReference type="GO" id="GO:0005125">
    <property type="term" value="F:cytokine activity"/>
    <property type="evidence" value="ECO:0007669"/>
    <property type="project" value="InterPro"/>
</dbReference>
<feature type="compositionally biased region" description="Basic and acidic residues" evidence="1">
    <location>
        <begin position="333"/>
        <end position="344"/>
    </location>
</feature>
<dbReference type="SMART" id="SM00228">
    <property type="entry name" value="PDZ"/>
    <property type="match status" value="1"/>
</dbReference>
<feature type="region of interest" description="Disordered" evidence="1">
    <location>
        <begin position="244"/>
        <end position="495"/>
    </location>
</feature>
<dbReference type="CDD" id="cd06759">
    <property type="entry name" value="PDZ3_PDZD2-PDZ1_hPro-IL-16-like"/>
    <property type="match status" value="1"/>
</dbReference>
<feature type="domain" description="PDZ" evidence="2">
    <location>
        <begin position="610"/>
        <end position="684"/>
    </location>
</feature>
<organism evidence="3 4">
    <name type="scientific">Acanthoscelides obtectus</name>
    <name type="common">Bean weevil</name>
    <name type="synonym">Bruchus obtectus</name>
    <dbReference type="NCBI Taxonomy" id="200917"/>
    <lineage>
        <taxon>Eukaryota</taxon>
        <taxon>Metazoa</taxon>
        <taxon>Ecdysozoa</taxon>
        <taxon>Arthropoda</taxon>
        <taxon>Hexapoda</taxon>
        <taxon>Insecta</taxon>
        <taxon>Pterygota</taxon>
        <taxon>Neoptera</taxon>
        <taxon>Endopterygota</taxon>
        <taxon>Coleoptera</taxon>
        <taxon>Polyphaga</taxon>
        <taxon>Cucujiformia</taxon>
        <taxon>Chrysomeloidea</taxon>
        <taxon>Chrysomelidae</taxon>
        <taxon>Bruchinae</taxon>
        <taxon>Bruchini</taxon>
        <taxon>Acanthoscelides</taxon>
    </lineage>
</organism>
<feature type="compositionally biased region" description="Acidic residues" evidence="1">
    <location>
        <begin position="290"/>
        <end position="302"/>
    </location>
</feature>
<dbReference type="InterPro" id="IPR001478">
    <property type="entry name" value="PDZ"/>
</dbReference>
<dbReference type="Pfam" id="PF00595">
    <property type="entry name" value="PDZ"/>
    <property type="match status" value="1"/>
</dbReference>
<name>A0A9P0KY96_ACAOB</name>
<keyword evidence="4" id="KW-1185">Reference proteome</keyword>
<dbReference type="Gene3D" id="2.30.42.10">
    <property type="match status" value="1"/>
</dbReference>
<comment type="caution">
    <text evidence="3">The sequence shown here is derived from an EMBL/GenBank/DDBJ whole genome shotgun (WGS) entry which is preliminary data.</text>
</comment>
<accession>A0A9P0KY96</accession>
<dbReference type="InterPro" id="IPR036034">
    <property type="entry name" value="PDZ_sf"/>
</dbReference>
<feature type="compositionally biased region" description="Basic and acidic residues" evidence="1">
    <location>
        <begin position="28"/>
        <end position="41"/>
    </location>
</feature>
<evidence type="ECO:0000313" key="4">
    <source>
        <dbReference type="Proteomes" id="UP001152888"/>
    </source>
</evidence>
<reference evidence="3" key="1">
    <citation type="submission" date="2022-03" db="EMBL/GenBank/DDBJ databases">
        <authorList>
            <person name="Sayadi A."/>
        </authorList>
    </citation>
    <scope>NUCLEOTIDE SEQUENCE</scope>
</reference>
<dbReference type="GO" id="GO:0050930">
    <property type="term" value="P:induction of positive chemotaxis"/>
    <property type="evidence" value="ECO:0007669"/>
    <property type="project" value="InterPro"/>
</dbReference>
<feature type="compositionally biased region" description="Basic and acidic residues" evidence="1">
    <location>
        <begin position="361"/>
        <end position="412"/>
    </location>
</feature>
<evidence type="ECO:0000256" key="1">
    <source>
        <dbReference type="SAM" id="MobiDB-lite"/>
    </source>
</evidence>
<protein>
    <recommendedName>
        <fullName evidence="2">PDZ domain-containing protein</fullName>
    </recommendedName>
</protein>
<dbReference type="PROSITE" id="PS50106">
    <property type="entry name" value="PDZ"/>
    <property type="match status" value="1"/>
</dbReference>
<proteinExistence type="predicted"/>
<feature type="region of interest" description="Disordered" evidence="1">
    <location>
        <begin position="508"/>
        <end position="559"/>
    </location>
</feature>
<dbReference type="EMBL" id="CAKOFQ010006980">
    <property type="protein sequence ID" value="CAH1985447.1"/>
    <property type="molecule type" value="Genomic_DNA"/>
</dbReference>
<dbReference type="Proteomes" id="UP001152888">
    <property type="component" value="Unassembled WGS sequence"/>
</dbReference>
<dbReference type="OrthoDB" id="6022711at2759"/>
<sequence>MTTIMRLFKRRNSDPNPQLESLSSLSDVEDHKTKSARIDVNRSYEAPKSGLSAWGRTWGKLKRGDSAEEIKTASGKRRNLSYLKKQKSPDSFNDTFTTSLYRENDPPDLKLSQTDLRKIYDMYRNMSDKPEKITKYKRKARCISDNLELSQQQLLDYLILMKPSPDELDKIFGEIAEENLKASRLSSVSEGKRSRTRSRIKSFFSRSSSKSDDEGDIRLHPKNSSTDSLTSLLNFIMPSRKSSLNASPKLNGKFRSDESGYGSDSTKAASIDSPIGSVKSQISENNVYEADTDTAEEDNDNENDSKNDGDITLTEITIKPVTPYKTPHKRVRSKSDDDERDSFVKRAASFKRFLSPPKRTKATEGDNDDSRSCCERISKLKLDEEREKPENKPLYDQPRDARPKLNRNDRNRQSFGRTPGYAAKNTPKDSTTKRLPQVQRMSPAKKQMPTIRSPLKPVEIPPLRRSGKYSVTTAKKDISGDSKTTPPRSKASTSRYVGLSDILKAETRTTNNDDLVSPVSFSEKPRSNPPSTTLDRNHVFKKPNVGSSKGTLDKKSTGMRKFSYSSETAAASHINSSAARRMSSSSVQIPTINRNGDIQSKRSNQQQTKSVVFRKGPGCKSLGFSIVGGKDSPKGPMGIYVKTIFPQGQAADSGLVEEGDEIISINGTPFRGLFHREAVALFKSIKCGDVLVELRPRLNYKPFCSSL</sequence>
<gene>
    <name evidence="3" type="ORF">ACAOBT_LOCUS16683</name>
</gene>
<dbReference type="InterPro" id="IPR055287">
    <property type="entry name" value="IL-16-like"/>
</dbReference>